<dbReference type="Gene3D" id="2.60.40.420">
    <property type="entry name" value="Cupredoxins - blue copper proteins"/>
    <property type="match status" value="1"/>
</dbReference>
<dbReference type="Pfam" id="PF00116">
    <property type="entry name" value="COX2"/>
    <property type="match status" value="1"/>
</dbReference>
<dbReference type="GO" id="GO:0005507">
    <property type="term" value="F:copper ion binding"/>
    <property type="evidence" value="ECO:0007669"/>
    <property type="project" value="InterPro"/>
</dbReference>
<keyword evidence="11 16" id="KW-0408">Iron</keyword>
<keyword evidence="5 17" id="KW-0679">Respiratory chain</keyword>
<evidence type="ECO:0000256" key="19">
    <source>
        <dbReference type="SAM" id="Phobius"/>
    </source>
</evidence>
<dbReference type="InterPro" id="IPR011759">
    <property type="entry name" value="Cyt_c_oxidase_su2_TM_dom"/>
</dbReference>
<evidence type="ECO:0000256" key="9">
    <source>
        <dbReference type="ARBA" id="ARBA00022982"/>
    </source>
</evidence>
<proteinExistence type="inferred from homology"/>
<gene>
    <name evidence="23" type="ORF">MORIYA_4055</name>
</gene>
<feature type="domain" description="Cytochrome oxidase subunit II copper A binding" evidence="20">
    <location>
        <begin position="127"/>
        <end position="264"/>
    </location>
</feature>
<dbReference type="Gene3D" id="1.10.287.90">
    <property type="match status" value="1"/>
</dbReference>
<keyword evidence="3 17" id="KW-0813">Transport</keyword>
<dbReference type="PROSITE" id="PS50999">
    <property type="entry name" value="COX2_TM"/>
    <property type="match status" value="1"/>
</dbReference>
<dbReference type="GO" id="GO:0005886">
    <property type="term" value="C:plasma membrane"/>
    <property type="evidence" value="ECO:0007669"/>
    <property type="project" value="UniProtKB-SubCell"/>
</dbReference>
<evidence type="ECO:0000256" key="3">
    <source>
        <dbReference type="ARBA" id="ARBA00022448"/>
    </source>
</evidence>
<keyword evidence="9 17" id="KW-0249">Electron transport</keyword>
<reference evidence="24" key="1">
    <citation type="submission" date="2018-05" db="EMBL/GenBank/DDBJ databases">
        <authorList>
            <person name="Cea G.-C."/>
            <person name="William W."/>
        </authorList>
    </citation>
    <scope>NUCLEOTIDE SEQUENCE [LARGE SCALE GENOMIC DNA]</scope>
    <source>
        <strain evidence="24">DB21MT 5</strain>
    </source>
</reference>
<evidence type="ECO:0000259" key="21">
    <source>
        <dbReference type="PROSITE" id="PS50999"/>
    </source>
</evidence>
<keyword evidence="10 19" id="KW-1133">Transmembrane helix</keyword>
<dbReference type="SUPFAM" id="SSF49503">
    <property type="entry name" value="Cupredoxins"/>
    <property type="match status" value="1"/>
</dbReference>
<feature type="domain" description="Cytochrome oxidase subunit II transmembrane region profile" evidence="21">
    <location>
        <begin position="31"/>
        <end position="126"/>
    </location>
</feature>
<keyword evidence="23" id="KW-0560">Oxidoreductase</keyword>
<evidence type="ECO:0000256" key="7">
    <source>
        <dbReference type="ARBA" id="ARBA00022723"/>
    </source>
</evidence>
<feature type="transmembrane region" description="Helical" evidence="19">
    <location>
        <begin position="98"/>
        <end position="122"/>
    </location>
</feature>
<feature type="transmembrane region" description="Helical" evidence="19">
    <location>
        <begin position="57"/>
        <end position="77"/>
    </location>
</feature>
<name>A0A330LU65_9GAMM</name>
<evidence type="ECO:0000256" key="16">
    <source>
        <dbReference type="PROSITE-ProRule" id="PRU00433"/>
    </source>
</evidence>
<comment type="similarity">
    <text evidence="2 17">Belongs to the cytochrome c oxidase subunit 2 family.</text>
</comment>
<dbReference type="InterPro" id="IPR014222">
    <property type="entry name" value="Cyt_c_oxidase_su2"/>
</dbReference>
<dbReference type="PROSITE" id="PS51007">
    <property type="entry name" value="CYTC"/>
    <property type="match status" value="1"/>
</dbReference>
<keyword evidence="4 16" id="KW-0349">Heme</keyword>
<dbReference type="PRINTS" id="PR01166">
    <property type="entry name" value="CYCOXIDASEII"/>
</dbReference>
<evidence type="ECO:0000256" key="13">
    <source>
        <dbReference type="ARBA" id="ARBA00023136"/>
    </source>
</evidence>
<evidence type="ECO:0000313" key="24">
    <source>
        <dbReference type="Proteomes" id="UP000250163"/>
    </source>
</evidence>
<evidence type="ECO:0000256" key="6">
    <source>
        <dbReference type="ARBA" id="ARBA00022692"/>
    </source>
</evidence>
<dbReference type="SUPFAM" id="SSF81464">
    <property type="entry name" value="Cytochrome c oxidase subunit II-like, transmembrane region"/>
    <property type="match status" value="1"/>
</dbReference>
<organism evidence="23 24">
    <name type="scientific">Moritella yayanosii</name>
    <dbReference type="NCBI Taxonomy" id="69539"/>
    <lineage>
        <taxon>Bacteria</taxon>
        <taxon>Pseudomonadati</taxon>
        <taxon>Pseudomonadota</taxon>
        <taxon>Gammaproteobacteria</taxon>
        <taxon>Alteromonadales</taxon>
        <taxon>Moritellaceae</taxon>
        <taxon>Moritella</taxon>
    </lineage>
</organism>
<dbReference type="NCBIfam" id="TIGR02866">
    <property type="entry name" value="CoxB"/>
    <property type="match status" value="1"/>
</dbReference>
<dbReference type="SUPFAM" id="SSF46626">
    <property type="entry name" value="Cytochrome c"/>
    <property type="match status" value="1"/>
</dbReference>
<evidence type="ECO:0000259" key="20">
    <source>
        <dbReference type="PROSITE" id="PS50857"/>
    </source>
</evidence>
<dbReference type="OrthoDB" id="9781261at2"/>
<evidence type="ECO:0000256" key="8">
    <source>
        <dbReference type="ARBA" id="ARBA00022967"/>
    </source>
</evidence>
<feature type="transmembrane region" description="Helical" evidence="19">
    <location>
        <begin position="12"/>
        <end position="32"/>
    </location>
</feature>
<dbReference type="PROSITE" id="PS50857">
    <property type="entry name" value="COX2_CUA"/>
    <property type="match status" value="1"/>
</dbReference>
<dbReference type="GO" id="GO:0020037">
    <property type="term" value="F:heme binding"/>
    <property type="evidence" value="ECO:0007669"/>
    <property type="project" value="InterPro"/>
</dbReference>
<evidence type="ECO:0000256" key="12">
    <source>
        <dbReference type="ARBA" id="ARBA00023008"/>
    </source>
</evidence>
<accession>A0A330LU65</accession>
<dbReference type="PROSITE" id="PS00078">
    <property type="entry name" value="COX2"/>
    <property type="match status" value="1"/>
</dbReference>
<dbReference type="InterPro" id="IPR036909">
    <property type="entry name" value="Cyt_c-like_dom_sf"/>
</dbReference>
<dbReference type="Pfam" id="PF02790">
    <property type="entry name" value="COX2_TM"/>
    <property type="match status" value="1"/>
</dbReference>
<comment type="subcellular location">
    <subcellularLocation>
        <location evidence="17">Cell membrane</location>
        <topology evidence="17">Multi-pass membrane protein</topology>
    </subcellularLocation>
    <subcellularLocation>
        <location evidence="1">Membrane</location>
        <topology evidence="1">Multi-pass membrane protein</topology>
    </subcellularLocation>
</comment>
<evidence type="ECO:0000256" key="5">
    <source>
        <dbReference type="ARBA" id="ARBA00022660"/>
    </source>
</evidence>
<evidence type="ECO:0000256" key="4">
    <source>
        <dbReference type="ARBA" id="ARBA00022617"/>
    </source>
</evidence>
<dbReference type="InterPro" id="IPR002429">
    <property type="entry name" value="CcO_II-like_C"/>
</dbReference>
<dbReference type="InterPro" id="IPR009056">
    <property type="entry name" value="Cyt_c-like_dom"/>
</dbReference>
<dbReference type="AlphaFoldDB" id="A0A330LU65"/>
<keyword evidence="12 18" id="KW-0186">Copper</keyword>
<keyword evidence="8" id="KW-1278">Translocase</keyword>
<protein>
    <recommendedName>
        <fullName evidence="18">Cytochrome c oxidase subunit 2</fullName>
        <ecNumber evidence="18">7.1.1.9</ecNumber>
    </recommendedName>
</protein>
<evidence type="ECO:0000256" key="15">
    <source>
        <dbReference type="ARBA" id="ARBA00047816"/>
    </source>
</evidence>
<evidence type="ECO:0000256" key="10">
    <source>
        <dbReference type="ARBA" id="ARBA00022989"/>
    </source>
</evidence>
<evidence type="ECO:0000313" key="23">
    <source>
        <dbReference type="EMBL" id="SQD80507.1"/>
    </source>
</evidence>
<keyword evidence="6 17" id="KW-0812">Transmembrane</keyword>
<dbReference type="KEGG" id="mya:MORIYA_4055"/>
<dbReference type="EMBL" id="LS483250">
    <property type="protein sequence ID" value="SQD80507.1"/>
    <property type="molecule type" value="Genomic_DNA"/>
</dbReference>
<sequence>MDNIEGGYVRLLKPIITINTLILGMVSTPLIAQQSTLNMTEGVTGISHTVYNLHMTILYICIAIAVIVFGIMFWSLYQHRKSKGAVAAKFHESTTVEIIWTAIPIVILIGMAIPSTQALILMEDTTEADITIQITGSQWKWHYRYFDHDLEFYSRLTTSQAEINNEVEKQPHYLKEVDNPLVLPINKKVRFLITADDVIHSWWVPAFAVKKDANPGFINEAWTKIDTPGTYRGQCAELCGKDHGFMPIVVTALEPEAFDDWLAQAQVTAKQQLQAEQQSLTQTMDMPTMMSLGEDVYNRTCLACHQASGQGIPGAFPALKNSPVALGNVNKHIDIVLHGVSGTAMASFAKQLTKKELAAVITYERNAWGNNTGDIVQPSQIDAALTDNNQ</sequence>
<evidence type="ECO:0000256" key="18">
    <source>
        <dbReference type="RuleBase" id="RU004024"/>
    </source>
</evidence>
<evidence type="ECO:0000259" key="22">
    <source>
        <dbReference type="PROSITE" id="PS51007"/>
    </source>
</evidence>
<dbReference type="GO" id="GO:0016491">
    <property type="term" value="F:oxidoreductase activity"/>
    <property type="evidence" value="ECO:0007669"/>
    <property type="project" value="UniProtKB-KW"/>
</dbReference>
<evidence type="ECO:0000256" key="17">
    <source>
        <dbReference type="RuleBase" id="RU000456"/>
    </source>
</evidence>
<keyword evidence="7 16" id="KW-0479">Metal-binding</keyword>
<dbReference type="PANTHER" id="PTHR22888">
    <property type="entry name" value="CYTOCHROME C OXIDASE, SUBUNIT II"/>
    <property type="match status" value="1"/>
</dbReference>
<dbReference type="Proteomes" id="UP000250163">
    <property type="component" value="Chromosome MORIYA"/>
</dbReference>
<dbReference type="Pfam" id="PF13442">
    <property type="entry name" value="Cytochrome_CBB3"/>
    <property type="match status" value="1"/>
</dbReference>
<dbReference type="InterPro" id="IPR008972">
    <property type="entry name" value="Cupredoxin"/>
</dbReference>
<dbReference type="RefSeq" id="WP_112717882.1">
    <property type="nucleotide sequence ID" value="NZ_LS483250.1"/>
</dbReference>
<evidence type="ECO:0000256" key="11">
    <source>
        <dbReference type="ARBA" id="ARBA00023004"/>
    </source>
</evidence>
<comment type="function">
    <text evidence="14 18">Subunits I and II form the functional core of the enzyme complex. Electrons originating in cytochrome c are transferred via heme a and Cu(A) to the binuclear center formed by heme a3 and Cu(B).</text>
</comment>
<dbReference type="GO" id="GO:0042773">
    <property type="term" value="P:ATP synthesis coupled electron transport"/>
    <property type="evidence" value="ECO:0007669"/>
    <property type="project" value="TreeGrafter"/>
</dbReference>
<dbReference type="PANTHER" id="PTHR22888:SF9">
    <property type="entry name" value="CYTOCHROME C OXIDASE SUBUNIT 2"/>
    <property type="match status" value="1"/>
</dbReference>
<feature type="domain" description="Cytochrome c" evidence="22">
    <location>
        <begin position="288"/>
        <end position="368"/>
    </location>
</feature>
<dbReference type="InterPro" id="IPR036257">
    <property type="entry name" value="Cyt_c_oxidase_su2_TM_sf"/>
</dbReference>
<dbReference type="EC" id="7.1.1.9" evidence="18"/>
<dbReference type="Gene3D" id="1.10.760.10">
    <property type="entry name" value="Cytochrome c-like domain"/>
    <property type="match status" value="1"/>
</dbReference>
<comment type="cofactor">
    <cofactor evidence="18">
        <name>Cu cation</name>
        <dbReference type="ChEBI" id="CHEBI:23378"/>
    </cofactor>
    <text evidence="18">Binds a copper A center.</text>
</comment>
<evidence type="ECO:0000256" key="1">
    <source>
        <dbReference type="ARBA" id="ARBA00004141"/>
    </source>
</evidence>
<comment type="catalytic activity">
    <reaction evidence="15 18">
        <text>4 Fe(II)-[cytochrome c] + O2 + 8 H(+)(in) = 4 Fe(III)-[cytochrome c] + 2 H2O + 4 H(+)(out)</text>
        <dbReference type="Rhea" id="RHEA:11436"/>
        <dbReference type="Rhea" id="RHEA-COMP:10350"/>
        <dbReference type="Rhea" id="RHEA-COMP:14399"/>
        <dbReference type="ChEBI" id="CHEBI:15377"/>
        <dbReference type="ChEBI" id="CHEBI:15378"/>
        <dbReference type="ChEBI" id="CHEBI:15379"/>
        <dbReference type="ChEBI" id="CHEBI:29033"/>
        <dbReference type="ChEBI" id="CHEBI:29034"/>
        <dbReference type="EC" id="7.1.1.9"/>
    </reaction>
</comment>
<keyword evidence="24" id="KW-1185">Reference proteome</keyword>
<evidence type="ECO:0000256" key="2">
    <source>
        <dbReference type="ARBA" id="ARBA00007866"/>
    </source>
</evidence>
<dbReference type="InterPro" id="IPR045187">
    <property type="entry name" value="CcO_II"/>
</dbReference>
<dbReference type="InterPro" id="IPR001505">
    <property type="entry name" value="Copper_CuA"/>
</dbReference>
<dbReference type="GO" id="GO:0004129">
    <property type="term" value="F:cytochrome-c oxidase activity"/>
    <property type="evidence" value="ECO:0007669"/>
    <property type="project" value="UniProtKB-EC"/>
</dbReference>
<keyword evidence="13 19" id="KW-0472">Membrane</keyword>
<evidence type="ECO:0000256" key="14">
    <source>
        <dbReference type="ARBA" id="ARBA00024688"/>
    </source>
</evidence>